<keyword evidence="3" id="KW-1185">Reference proteome</keyword>
<dbReference type="AlphaFoldDB" id="A0A8X8ZF28"/>
<evidence type="ECO:0000313" key="2">
    <source>
        <dbReference type="EMBL" id="KAG6402283.1"/>
    </source>
</evidence>
<proteinExistence type="predicted"/>
<dbReference type="InterPro" id="IPR056697">
    <property type="entry name" value="DUF7795"/>
</dbReference>
<protein>
    <recommendedName>
        <fullName evidence="1">DUF7795 domain-containing protein</fullName>
    </recommendedName>
</protein>
<comment type="caution">
    <text evidence="2">The sequence shown here is derived from an EMBL/GenBank/DDBJ whole genome shotgun (WGS) entry which is preliminary data.</text>
</comment>
<reference evidence="2" key="1">
    <citation type="submission" date="2018-01" db="EMBL/GenBank/DDBJ databases">
        <authorList>
            <person name="Mao J.F."/>
        </authorList>
    </citation>
    <scope>NUCLEOTIDE SEQUENCE</scope>
    <source>
        <strain evidence="2">Huo1</strain>
        <tissue evidence="2">Leaf</tissue>
    </source>
</reference>
<gene>
    <name evidence="2" type="ORF">SASPL_139161</name>
</gene>
<dbReference type="Pfam" id="PF25071">
    <property type="entry name" value="DUF7795"/>
    <property type="match status" value="1"/>
</dbReference>
<dbReference type="PANTHER" id="PTHR35305:SF2">
    <property type="entry name" value="FAD-BINDING PROTEIN"/>
    <property type="match status" value="1"/>
</dbReference>
<reference evidence="2" key="2">
    <citation type="submission" date="2020-08" db="EMBL/GenBank/DDBJ databases">
        <title>Plant Genome Project.</title>
        <authorList>
            <person name="Zhang R.-G."/>
        </authorList>
    </citation>
    <scope>NUCLEOTIDE SEQUENCE</scope>
    <source>
        <strain evidence="2">Huo1</strain>
        <tissue evidence="2">Leaf</tissue>
    </source>
</reference>
<accession>A0A8X8ZF28</accession>
<evidence type="ECO:0000259" key="1">
    <source>
        <dbReference type="Pfam" id="PF25071"/>
    </source>
</evidence>
<sequence length="288" mass="32985">MGIESRALPIRDWVSPFSICRMENGEHLQRESKEEIVAIYSDFMMRIGQFDDLVSVGSRFLVSFQQALGFLRRPPIDKTSTLVERIINAHGSRRFLSYFQAGCAHNHDRVQNVSKCKSLIVETEYDAAAKVVVDELESFLGNAASVVQTSNDNNREDNSFNSVLYIASSEQTATVKDEDFNSNLNSFITSTDQDQGRPDLEHYGTMMAIIYSMVKQDYTMQVDVLRLLLATTITRRFLTYRALQDRIVSSLNLKSSQEELETYCQMWSLRPFVDDDMVRRAWNLVPGR</sequence>
<dbReference type="PANTHER" id="PTHR35305">
    <property type="entry name" value="FAD-BINDING PROTEIN"/>
    <property type="match status" value="1"/>
</dbReference>
<name>A0A8X8ZF28_SALSN</name>
<feature type="domain" description="DUF7795" evidence="1">
    <location>
        <begin position="31"/>
        <end position="151"/>
    </location>
</feature>
<evidence type="ECO:0000313" key="3">
    <source>
        <dbReference type="Proteomes" id="UP000298416"/>
    </source>
</evidence>
<dbReference type="EMBL" id="PNBA02000014">
    <property type="protein sequence ID" value="KAG6402283.1"/>
    <property type="molecule type" value="Genomic_DNA"/>
</dbReference>
<organism evidence="2">
    <name type="scientific">Salvia splendens</name>
    <name type="common">Scarlet sage</name>
    <dbReference type="NCBI Taxonomy" id="180675"/>
    <lineage>
        <taxon>Eukaryota</taxon>
        <taxon>Viridiplantae</taxon>
        <taxon>Streptophyta</taxon>
        <taxon>Embryophyta</taxon>
        <taxon>Tracheophyta</taxon>
        <taxon>Spermatophyta</taxon>
        <taxon>Magnoliopsida</taxon>
        <taxon>eudicotyledons</taxon>
        <taxon>Gunneridae</taxon>
        <taxon>Pentapetalae</taxon>
        <taxon>asterids</taxon>
        <taxon>lamiids</taxon>
        <taxon>Lamiales</taxon>
        <taxon>Lamiaceae</taxon>
        <taxon>Nepetoideae</taxon>
        <taxon>Mentheae</taxon>
        <taxon>Salviinae</taxon>
        <taxon>Salvia</taxon>
        <taxon>Salvia subgen. Calosphace</taxon>
        <taxon>core Calosphace</taxon>
    </lineage>
</organism>
<dbReference type="Proteomes" id="UP000298416">
    <property type="component" value="Unassembled WGS sequence"/>
</dbReference>